<name>A0AAV1K4J5_9NEOP</name>
<accession>A0AAV1K4J5</accession>
<evidence type="ECO:0000256" key="2">
    <source>
        <dbReference type="SAM" id="Phobius"/>
    </source>
</evidence>
<organism evidence="4 5">
    <name type="scientific">Parnassius mnemosyne</name>
    <name type="common">clouded apollo</name>
    <dbReference type="NCBI Taxonomy" id="213953"/>
    <lineage>
        <taxon>Eukaryota</taxon>
        <taxon>Metazoa</taxon>
        <taxon>Ecdysozoa</taxon>
        <taxon>Arthropoda</taxon>
        <taxon>Hexapoda</taxon>
        <taxon>Insecta</taxon>
        <taxon>Pterygota</taxon>
        <taxon>Neoptera</taxon>
        <taxon>Endopterygota</taxon>
        <taxon>Lepidoptera</taxon>
        <taxon>Glossata</taxon>
        <taxon>Ditrysia</taxon>
        <taxon>Papilionoidea</taxon>
        <taxon>Papilionidae</taxon>
        <taxon>Parnassiinae</taxon>
        <taxon>Parnassini</taxon>
        <taxon>Parnassius</taxon>
        <taxon>Driopa</taxon>
    </lineage>
</organism>
<dbReference type="AlphaFoldDB" id="A0AAV1K4J5"/>
<feature type="region of interest" description="Disordered" evidence="1">
    <location>
        <begin position="1179"/>
        <end position="1231"/>
    </location>
</feature>
<feature type="transmembrane region" description="Helical" evidence="2">
    <location>
        <begin position="932"/>
        <end position="953"/>
    </location>
</feature>
<dbReference type="EMBL" id="CAVLGL010000001">
    <property type="protein sequence ID" value="CAK1578060.1"/>
    <property type="molecule type" value="Genomic_DNA"/>
</dbReference>
<evidence type="ECO:0000313" key="4">
    <source>
        <dbReference type="EMBL" id="CAK1578060.1"/>
    </source>
</evidence>
<keyword evidence="2" id="KW-0472">Membrane</keyword>
<sequence length="1231" mass="140712">MVRIKWTFTLVIISLTLLTTVITAFRIRDLKKTTYESVSEFKKKHKCENCDVNKLEIDRTSPVHKTESDNKENKQYLDDKIPEKTKRFDDETDEDSDEDDDEGNENLIYLKKLASKWQDKQKASGIYNDVETKLSTSKKKVNIASSHSIQVDEIKKDNNVQHSESEDSDNNGENDRDDDKRDQQMRASVVKKRKEISKDVQFKPLQRTKVEDEDSDVEDDEDDENDNMPINNDKNETNFDKPFLNAEMDKNPKPLKNEKSVIKDEIPKIKEIDAEKVVEPNQKIKKQQTPIQSTNKNILKKEREPKDKNIGKIQDIPSANDQEEIKLDEVLRSDFKKPKEKLPIGITAKDKLEIKKVDEELKVTTISKDIKGPRQEIDKNGSQEENRLKHVTNASFRRNLLKSEFEDFYAFFPTFAPNFTRVQNPECRRHGQILLRQLRGSKLWALNMLDATGKVPSGILQGNGIQLGNFDQCLGSQARVQLDTGSVVRVQGKYCLARIDLKAEHPDLEIPVHLAQAKNLIKSRIDDPGHFVPRFSTLSWGVCVPSPCSPEDVEGIVRDAIKHYQYSSGVSIRVRVDHRDCQMQRKQAWWEKWLGIPTLLTLSIYGVVILLVLIATAQDFIAKRKVEESNTNTTKERPGYNKTNTENEEKTADDKQRPDDNIISAFSLYRTVKKLVAPATSDEISCIHGVRAIATVALLVAHKFLPVAVTPYTNRVKISEVVSSPLWSWCRAGWIFTDCFLLLSGTLTAHRISSDKGSGAFKRILSRYLRLTPALLAVLVFYAYIWNNVSIGPMWGALVTKNVEVCQEGWWWNVLYLQNYFGFEDMCAPQTHQLALDMQLSILAGLVVWAMQSDLPMLRALVPTLHVWTAFSRYKTAKEHRLTLLAYHGVSVSQLYRTARLSYTSVIHRSTPYLIGLSLGLTLKNNTYHSRVLITFGWLFSGLLWFLLLWAGFDSGSHQYRYSVTFAAQYAALAPIASALAIAWLIYAVHGGYCDFLKNILCSRPLTLISRLSYALYLCQFIVFLTNAATIRTSSEFSLISLINIQEISLIFLSSLLLTLTFVIPMQSLPKILFSISNYKNDVKNKKAGLDLKKSQGEPECPLKNENAVETPTVRNRQTLVAHREVLEDIPEAEIEYEYRRELIDGLDEILEEEEDAEAVVEGHNCLDEEDLEIIEEEEQGGNEDFWINRQDNAQRRPYSRNSDRDLDDWEVTGNGNGQDGAQNYRYSRER</sequence>
<comment type="caution">
    <text evidence="4">The sequence shown here is derived from an EMBL/GenBank/DDBJ whole genome shotgun (WGS) entry which is preliminary data.</text>
</comment>
<feature type="transmembrane region" description="Helical" evidence="2">
    <location>
        <begin position="973"/>
        <end position="993"/>
    </location>
</feature>
<feature type="compositionally biased region" description="Polar residues" evidence="1">
    <location>
        <begin position="1220"/>
        <end position="1231"/>
    </location>
</feature>
<feature type="compositionally biased region" description="Acidic residues" evidence="1">
    <location>
        <begin position="90"/>
        <end position="104"/>
    </location>
</feature>
<feature type="transmembrane region" description="Helical" evidence="2">
    <location>
        <begin position="1037"/>
        <end position="1064"/>
    </location>
</feature>
<gene>
    <name evidence="4" type="ORF">PARMNEM_LOCUS199</name>
</gene>
<dbReference type="InterPro" id="IPR052728">
    <property type="entry name" value="O2_lipid_transport_reg"/>
</dbReference>
<feature type="transmembrane region" description="Helical" evidence="2">
    <location>
        <begin position="1014"/>
        <end position="1031"/>
    </location>
</feature>
<feature type="region of interest" description="Disordered" evidence="1">
    <location>
        <begin position="631"/>
        <end position="658"/>
    </location>
</feature>
<reference evidence="4 5" key="1">
    <citation type="submission" date="2023-11" db="EMBL/GenBank/DDBJ databases">
        <authorList>
            <person name="Hedman E."/>
            <person name="Englund M."/>
            <person name="Stromberg M."/>
            <person name="Nyberg Akerstrom W."/>
            <person name="Nylinder S."/>
            <person name="Jareborg N."/>
            <person name="Kallberg Y."/>
            <person name="Kronander E."/>
        </authorList>
    </citation>
    <scope>NUCLEOTIDE SEQUENCE [LARGE SCALE GENOMIC DNA]</scope>
</reference>
<evidence type="ECO:0000259" key="3">
    <source>
        <dbReference type="SMART" id="SM00703"/>
    </source>
</evidence>
<keyword evidence="5" id="KW-1185">Reference proteome</keyword>
<keyword evidence="2" id="KW-0812">Transmembrane</keyword>
<feature type="region of interest" description="Disordered" evidence="1">
    <location>
        <begin position="149"/>
        <end position="262"/>
    </location>
</feature>
<feature type="transmembrane region" description="Helical" evidence="2">
    <location>
        <begin position="593"/>
        <end position="615"/>
    </location>
</feature>
<dbReference type="InterPro" id="IPR006621">
    <property type="entry name" value="Nose-resist-to-fluoxetine_N"/>
</dbReference>
<protein>
    <recommendedName>
        <fullName evidence="3">Nose resistant-to-fluoxetine protein N-terminal domain-containing protein</fullName>
    </recommendedName>
</protein>
<dbReference type="PANTHER" id="PTHR11161:SF4">
    <property type="entry name" value="DROP DEAD"/>
    <property type="match status" value="1"/>
</dbReference>
<feature type="compositionally biased region" description="Basic and acidic residues" evidence="1">
    <location>
        <begin position="150"/>
        <end position="165"/>
    </location>
</feature>
<feature type="compositionally biased region" description="Basic and acidic residues" evidence="1">
    <location>
        <begin position="61"/>
        <end position="89"/>
    </location>
</feature>
<evidence type="ECO:0000313" key="5">
    <source>
        <dbReference type="Proteomes" id="UP001314205"/>
    </source>
</evidence>
<proteinExistence type="predicted"/>
<feature type="region of interest" description="Disordered" evidence="1">
    <location>
        <begin position="61"/>
        <end position="104"/>
    </location>
</feature>
<feature type="transmembrane region" description="Helical" evidence="2">
    <location>
        <begin position="768"/>
        <end position="786"/>
    </location>
</feature>
<feature type="domain" description="Nose resistant-to-fluoxetine protein N-terminal" evidence="3">
    <location>
        <begin position="424"/>
        <end position="576"/>
    </location>
</feature>
<feature type="compositionally biased region" description="Acidic residues" evidence="1">
    <location>
        <begin position="211"/>
        <end position="226"/>
    </location>
</feature>
<dbReference type="SMART" id="SM00703">
    <property type="entry name" value="NRF"/>
    <property type="match status" value="1"/>
</dbReference>
<dbReference type="Pfam" id="PF20146">
    <property type="entry name" value="NRF"/>
    <property type="match status" value="1"/>
</dbReference>
<feature type="compositionally biased region" description="Basic and acidic residues" evidence="1">
    <location>
        <begin position="173"/>
        <end position="184"/>
    </location>
</feature>
<keyword evidence="2" id="KW-1133">Transmembrane helix</keyword>
<dbReference type="Proteomes" id="UP001314205">
    <property type="component" value="Unassembled WGS sequence"/>
</dbReference>
<dbReference type="PANTHER" id="PTHR11161">
    <property type="entry name" value="O-ACYLTRANSFERASE"/>
    <property type="match status" value="1"/>
</dbReference>
<evidence type="ECO:0000256" key="1">
    <source>
        <dbReference type="SAM" id="MobiDB-lite"/>
    </source>
</evidence>
<feature type="compositionally biased region" description="Basic and acidic residues" evidence="1">
    <location>
        <begin position="247"/>
        <end position="262"/>
    </location>
</feature>